<comment type="caution">
    <text evidence="2">The sequence shown here is derived from an EMBL/GenBank/DDBJ whole genome shotgun (WGS) entry which is preliminary data.</text>
</comment>
<feature type="region of interest" description="Disordered" evidence="1">
    <location>
        <begin position="1"/>
        <end position="34"/>
    </location>
</feature>
<proteinExistence type="predicted"/>
<feature type="compositionally biased region" description="Polar residues" evidence="1">
    <location>
        <begin position="15"/>
        <end position="27"/>
    </location>
</feature>
<name>A0AAD9KAV3_9ANNE</name>
<dbReference type="Proteomes" id="UP001208570">
    <property type="component" value="Unassembled WGS sequence"/>
</dbReference>
<gene>
    <name evidence="2" type="ORF">LSH36_22g04033</name>
</gene>
<evidence type="ECO:0000313" key="2">
    <source>
        <dbReference type="EMBL" id="KAK2167922.1"/>
    </source>
</evidence>
<evidence type="ECO:0000256" key="1">
    <source>
        <dbReference type="SAM" id="MobiDB-lite"/>
    </source>
</evidence>
<dbReference type="AlphaFoldDB" id="A0AAD9KAV3"/>
<keyword evidence="3" id="KW-1185">Reference proteome</keyword>
<feature type="compositionally biased region" description="Basic and acidic residues" evidence="1">
    <location>
        <begin position="1"/>
        <end position="10"/>
    </location>
</feature>
<accession>A0AAD9KAV3</accession>
<protein>
    <submittedName>
        <fullName evidence="2">Uncharacterized protein</fullName>
    </submittedName>
</protein>
<reference evidence="2" key="1">
    <citation type="journal article" date="2023" name="Mol. Biol. Evol.">
        <title>Third-Generation Sequencing Reveals the Adaptive Role of the Epigenome in Three Deep-Sea Polychaetes.</title>
        <authorList>
            <person name="Perez M."/>
            <person name="Aroh O."/>
            <person name="Sun Y."/>
            <person name="Lan Y."/>
            <person name="Juniper S.K."/>
            <person name="Young C.R."/>
            <person name="Angers B."/>
            <person name="Qian P.Y."/>
        </authorList>
    </citation>
    <scope>NUCLEOTIDE SEQUENCE</scope>
    <source>
        <strain evidence="2">P08H-3</strain>
    </source>
</reference>
<sequence>MHEVLNERRFGSRGQCGSSQSEYSSDCTGHPDFM</sequence>
<organism evidence="2 3">
    <name type="scientific">Paralvinella palmiformis</name>
    <dbReference type="NCBI Taxonomy" id="53620"/>
    <lineage>
        <taxon>Eukaryota</taxon>
        <taxon>Metazoa</taxon>
        <taxon>Spiralia</taxon>
        <taxon>Lophotrochozoa</taxon>
        <taxon>Annelida</taxon>
        <taxon>Polychaeta</taxon>
        <taxon>Sedentaria</taxon>
        <taxon>Canalipalpata</taxon>
        <taxon>Terebellida</taxon>
        <taxon>Terebelliformia</taxon>
        <taxon>Alvinellidae</taxon>
        <taxon>Paralvinella</taxon>
    </lineage>
</organism>
<evidence type="ECO:0000313" key="3">
    <source>
        <dbReference type="Proteomes" id="UP001208570"/>
    </source>
</evidence>
<dbReference type="EMBL" id="JAODUP010000022">
    <property type="protein sequence ID" value="KAK2167922.1"/>
    <property type="molecule type" value="Genomic_DNA"/>
</dbReference>